<dbReference type="PANTHER" id="PTHR32305">
    <property type="match status" value="1"/>
</dbReference>
<accession>A0A420FB52</accession>
<dbReference type="Gene3D" id="2.180.10.10">
    <property type="entry name" value="RHS repeat-associated core"/>
    <property type="match status" value="1"/>
</dbReference>
<dbReference type="RefSeq" id="WP_120336710.1">
    <property type="nucleotide sequence ID" value="NZ_JBPFRJ010000002.1"/>
</dbReference>
<proteinExistence type="predicted"/>
<dbReference type="InterPro" id="IPR022385">
    <property type="entry name" value="Rhs_assc_core"/>
</dbReference>
<dbReference type="PANTHER" id="PTHR32305:SF15">
    <property type="entry name" value="PROTEIN RHSA-RELATED"/>
    <property type="match status" value="1"/>
</dbReference>
<dbReference type="NCBIfam" id="TIGR03696">
    <property type="entry name" value="Rhs_assc_core"/>
    <property type="match status" value="1"/>
</dbReference>
<comment type="caution">
    <text evidence="1">The sequence shown here is derived from an EMBL/GenBank/DDBJ whole genome shotgun (WGS) entry which is preliminary data.</text>
</comment>
<gene>
    <name evidence="1" type="ORF">BCY89_20510</name>
</gene>
<keyword evidence="2" id="KW-1185">Reference proteome</keyword>
<name>A0A420FB52_9SPHI</name>
<dbReference type="Proteomes" id="UP000286402">
    <property type="component" value="Unassembled WGS sequence"/>
</dbReference>
<reference evidence="1 2" key="1">
    <citation type="submission" date="2016-07" db="EMBL/GenBank/DDBJ databases">
        <title>Genome analysis of Sphingobacterium siyangense T12B17.</title>
        <authorList>
            <person name="Xu D."/>
            <person name="Su Y."/>
            <person name="Zheng S."/>
        </authorList>
    </citation>
    <scope>NUCLEOTIDE SEQUENCE [LARGE SCALE GENOMIC DNA]</scope>
    <source>
        <strain evidence="1 2">T12B17</strain>
    </source>
</reference>
<evidence type="ECO:0008006" key="3">
    <source>
        <dbReference type="Google" id="ProtNLM"/>
    </source>
</evidence>
<organism evidence="1 2">
    <name type="scientific">Sphingobacterium siyangense</name>
    <dbReference type="NCBI Taxonomy" id="459529"/>
    <lineage>
        <taxon>Bacteria</taxon>
        <taxon>Pseudomonadati</taxon>
        <taxon>Bacteroidota</taxon>
        <taxon>Sphingobacteriia</taxon>
        <taxon>Sphingobacteriales</taxon>
        <taxon>Sphingobacteriaceae</taxon>
        <taxon>Sphingobacterium</taxon>
    </lineage>
</organism>
<dbReference type="EMBL" id="MCAQ01000030">
    <property type="protein sequence ID" value="RKF30182.1"/>
    <property type="molecule type" value="Genomic_DNA"/>
</dbReference>
<evidence type="ECO:0000313" key="2">
    <source>
        <dbReference type="Proteomes" id="UP000286402"/>
    </source>
</evidence>
<evidence type="ECO:0000313" key="1">
    <source>
        <dbReference type="EMBL" id="RKF30182.1"/>
    </source>
</evidence>
<protein>
    <recommendedName>
        <fullName evidence="3">RHS repeat-associated protein</fullName>
    </recommendedName>
</protein>
<dbReference type="InterPro" id="IPR050708">
    <property type="entry name" value="T6SS_VgrG/RHS"/>
</dbReference>
<sequence>MKRQQGKNHWAARCAALYYALVLFLLCSEVYGQTQIITPEAVVLPQVGQSSYVLSAGQSLTVRSGQSITLKEGVHLMAGSTALLQVDMDFKIPLAPNNPQANTDMNWIINRAFNASGTVVSESKTFYDDLGKQLQQQSKNLEYGHIMARQSLYSTYGKAVGTTLSAPTNNASFAYKSDFFTTNTGAVYSFRNFGRYLNATGIKQDKTESADAVGGTVEGTLGWYYSNANNWEPYQDITTHPYSLGTDASNGNGIFSRVANVGNELRMGKNREDISFSVPITGELELYESIRSKYFTDAQVGGRVAVDSAIRIMSVSLDADRNAGISIAIDGRTVMSALAGADLTITKSIGVGINSNAYFPVLATQAVTFSGGAANLVDYARNEAMSNVSSGASTLDKGLYELRTSTGSQTISYNLGLGTISMNFYDQLGRLRASIPPEGVKKLLNGGLANYATLESIPFVKTFEYNAQGLVVASTGPDHGRSEMKYSTEGRIRFAQNALQKQKGSYSYFNYDQFGRSTQVGEYLPAATGVKFENITQVMQDASGLPSTVGTQSDVSERYYDQANAAHGLAGYVQDTYFLGGAVSYSEKYSKLTDNIKDETKLINRIWYNYDGDGNIVWTVTAVNGLGTKTIDYVYDEFGKITKAIYQKNTASETFVHYYNYDLNGKLKTVYTNTVDDPGTKILQAKYIYALTGELKRVEYGDKLQGVDYVYTIDGKLKSINNANIGTSGANDPGKDGGNNGFATDVFSQNIEYFPNDYSRTNTNINAIQNSAAPARYNGLVNGIGWQSQKPSSITGLDAASMNLYTYDSKGQLLTSTWGTPNYGTKTFAAVTNVNQEKGLTYDNNGNLLSLQRTNNAGVTTASLTYNYQVGTNKLSSVSGYATYGYDAIGQLSSQVKGTAGMYMDYDVTGKVTFIYSDATKSTIMLSFVYDNGGNRIMKKDHRTNAVTWYSYDVSGTLMAVFEGTSGSSLQLTEQPTYGMGRLGMLNRLGNSYSYSLTDHLGNVRAIINRNKASATLAEVLYYADYYPYGMEVRSGGINSRYGYQGLYAEKDKETGWNNFDLRNYDAGIGRWLNVDPKGQHASPFIGMRNNPISTIDPDGGWDYLTASFKRMAAVIAGKNPSEIIKYSSGQYGYSVVSDDLTINAYGGSSKSGNFSTSFANMAANQSKMSQKQSQSWFERAYNAFRDYGVDHPYFHAPSSGQYGPYIPDGIGVSGNVMMGGFTVGLSLVIDEKNNIGLFLSASGQMGYSGVLGAGLTLDLYENNMMEGASVLDGVAGTTQDFSFGTGIMGTYSKPLLKNGKKDPKGVHKFSLGEGIGAGYGKTTTISLFQTN</sequence>